<dbReference type="Proteomes" id="UP000020077">
    <property type="component" value="Unassembled WGS sequence"/>
</dbReference>
<protein>
    <submittedName>
        <fullName evidence="2">Uncharacterized protein</fullName>
    </submittedName>
</protein>
<reference evidence="2 3" key="1">
    <citation type="submission" date="2014-02" db="EMBL/GenBank/DDBJ databases">
        <title>Expanding our view of genomic diversity in Candidatus Accumulibacter clades.</title>
        <authorList>
            <person name="Skennerton C.T."/>
            <person name="Barr J.J."/>
            <person name="Slater F.R."/>
            <person name="Bond P.L."/>
            <person name="Tyson G.W."/>
        </authorList>
    </citation>
    <scope>NUCLEOTIDE SEQUENCE [LARGE SCALE GENOMIC DNA]</scope>
    <source>
        <strain evidence="3">BA-91</strain>
    </source>
</reference>
<sequence length="347" mass="38048">MKMNAGQLCAEAFETRHKSIAHLIAGAVVQVGRGRRIGIGLQRLQPGEEGRDANATSDPDLPGLWVAAGDIEATIRAFHAYRLSRMKTHGEAVGVVAQRLDLEADDAIAMIGAGDGEGVRTFLVVEGDEGKLPRTMPVPAAIKATDNRGDVVRRMFDGNDLANSDAATADAAKQRMNCPIHAHHQQRGEQPARRLCPVISGREQRGMEGEHQVKHRHGTVQETPGAIGELFPQRDHQHCQQRIDRPFAHVFGQIAQDFEQADEFFLRQAALATDCRFEDVTRQLDQPVHRGKGDGQDAGPLVRAVDPIHAAQRGFQPGRPGRQQHAQRHQGNRQQAAQIERFLAGDP</sequence>
<evidence type="ECO:0000256" key="1">
    <source>
        <dbReference type="SAM" id="MobiDB-lite"/>
    </source>
</evidence>
<feature type="region of interest" description="Disordered" evidence="1">
    <location>
        <begin position="312"/>
        <end position="336"/>
    </location>
</feature>
<proteinExistence type="predicted"/>
<name>A0A080LTE5_9PROT</name>
<evidence type="ECO:0000313" key="2">
    <source>
        <dbReference type="EMBL" id="KFB71731.1"/>
    </source>
</evidence>
<evidence type="ECO:0000313" key="3">
    <source>
        <dbReference type="Proteomes" id="UP000020077"/>
    </source>
</evidence>
<organism evidence="2 3">
    <name type="scientific">Candidatus Accumulibacter phosphatis</name>
    <dbReference type="NCBI Taxonomy" id="327160"/>
    <lineage>
        <taxon>Bacteria</taxon>
        <taxon>Pseudomonadati</taxon>
        <taxon>Pseudomonadota</taxon>
        <taxon>Betaproteobacteria</taxon>
        <taxon>Candidatus Accumulibacter</taxon>
    </lineage>
</organism>
<dbReference type="AlphaFoldDB" id="A0A080LTE5"/>
<comment type="caution">
    <text evidence="2">The sequence shown here is derived from an EMBL/GenBank/DDBJ whole genome shotgun (WGS) entry which is preliminary data.</text>
</comment>
<gene>
    <name evidence="2" type="ORF">AW09_003112</name>
</gene>
<dbReference type="EMBL" id="JDVG02000500">
    <property type="protein sequence ID" value="KFB71731.1"/>
    <property type="molecule type" value="Genomic_DNA"/>
</dbReference>
<accession>A0A080LTE5</accession>